<evidence type="ECO:0008006" key="4">
    <source>
        <dbReference type="Google" id="ProtNLM"/>
    </source>
</evidence>
<feature type="transmembrane region" description="Helical" evidence="2">
    <location>
        <begin position="374"/>
        <end position="395"/>
    </location>
</feature>
<feature type="transmembrane region" description="Helical" evidence="2">
    <location>
        <begin position="91"/>
        <end position="109"/>
    </location>
</feature>
<reference evidence="3" key="1">
    <citation type="submission" date="2014-11" db="EMBL/GenBank/DDBJ databases">
        <authorList>
            <person name="Otto D Thomas"/>
            <person name="Naeem Raeece"/>
        </authorList>
    </citation>
    <scope>NUCLEOTIDE SEQUENCE</scope>
</reference>
<proteinExistence type="predicted"/>
<accession>A0A0G4I897</accession>
<feature type="transmembrane region" description="Helical" evidence="2">
    <location>
        <begin position="284"/>
        <end position="304"/>
    </location>
</feature>
<evidence type="ECO:0000313" key="3">
    <source>
        <dbReference type="EMBL" id="CEM53214.1"/>
    </source>
</evidence>
<organism evidence="3">
    <name type="scientific">Chromera velia CCMP2878</name>
    <dbReference type="NCBI Taxonomy" id="1169474"/>
    <lineage>
        <taxon>Eukaryota</taxon>
        <taxon>Sar</taxon>
        <taxon>Alveolata</taxon>
        <taxon>Colpodellida</taxon>
        <taxon>Chromeraceae</taxon>
        <taxon>Chromera</taxon>
    </lineage>
</organism>
<protein>
    <recommendedName>
        <fullName evidence="4">Transmembrane protein</fullName>
    </recommendedName>
</protein>
<keyword evidence="2" id="KW-1133">Transmembrane helix</keyword>
<feature type="transmembrane region" description="Helical" evidence="2">
    <location>
        <begin position="121"/>
        <end position="150"/>
    </location>
</feature>
<keyword evidence="2" id="KW-0472">Membrane</keyword>
<name>A0A0G4I897_9ALVE</name>
<feature type="transmembrane region" description="Helical" evidence="2">
    <location>
        <begin position="170"/>
        <end position="191"/>
    </location>
</feature>
<gene>
    <name evidence="3" type="ORF">Cvel_11797</name>
</gene>
<feature type="compositionally biased region" description="Basic and acidic residues" evidence="1">
    <location>
        <begin position="503"/>
        <end position="514"/>
    </location>
</feature>
<dbReference type="AlphaFoldDB" id="A0A0G4I897"/>
<feature type="transmembrane region" description="Helical" evidence="2">
    <location>
        <begin position="407"/>
        <end position="429"/>
    </location>
</feature>
<feature type="compositionally biased region" description="Polar residues" evidence="1">
    <location>
        <begin position="485"/>
        <end position="500"/>
    </location>
</feature>
<dbReference type="VEuPathDB" id="CryptoDB:Cvel_11797"/>
<feature type="transmembrane region" description="Helical" evidence="2">
    <location>
        <begin position="310"/>
        <end position="331"/>
    </location>
</feature>
<evidence type="ECO:0000256" key="2">
    <source>
        <dbReference type="SAM" id="Phobius"/>
    </source>
</evidence>
<feature type="transmembrane region" description="Helical" evidence="2">
    <location>
        <begin position="343"/>
        <end position="368"/>
    </location>
</feature>
<keyword evidence="2" id="KW-0812">Transmembrane</keyword>
<sequence>MQIADEGGDLEDGGKASNANRVCCTACDGKETGCPEVMETAESTDDECMKDEEESALWSEVASWNILGRPVEVFLHKAPAQTKELRLIGDNFLSCLFFPPIFVVSFLLFQSMRFPLESKESFVWLAAAAVTYTLTAAAGLLVIMSVILPFFKNIQFSFAEQTGLSSWLIVNWWVALVGLVPSILFLSEFLVGCFAGMLERLCYVCASAKELQEAGWEWVGGTRCVSCKCLVESEWRGFAAPAKEGDEPEVVSVRLVKVNGSYRKFADAPSFVLRGSKAGGLRGGICSVLLRVWNLLFLGFRAGFVLFRFIYSAVCCFFFCGFCCLAGGFKFRENWKWWTNHRAYAMVLLVMCVLDFVSDVLVGVNLVTTDSVRAFGAVILTLSSADIASLVLVMLNVKEGGDPARWVHWSGFFLSLLEMVIFGLNLWALSMKMAEEYSWNFAFSLSTTVLASLFKGVMALLASPQAEADKRKRSAERHETGPGQYVSQATVPSDSQSYCQEDQPDRVELRHHAESQSPPEVGGGELSPLQRRSSRDCKSVSPGPDTCEGGGEKRRLDSNEKEHREHTGVVETFQRDRQSYSKSFSLSVRPSICFDEEIPDSELDSAIEEESHQKWH</sequence>
<feature type="transmembrane region" description="Helical" evidence="2">
    <location>
        <begin position="441"/>
        <end position="463"/>
    </location>
</feature>
<evidence type="ECO:0000256" key="1">
    <source>
        <dbReference type="SAM" id="MobiDB-lite"/>
    </source>
</evidence>
<dbReference type="EMBL" id="CDMZ01005558">
    <property type="protein sequence ID" value="CEM53214.1"/>
    <property type="molecule type" value="Genomic_DNA"/>
</dbReference>
<feature type="region of interest" description="Disordered" evidence="1">
    <location>
        <begin position="469"/>
        <end position="582"/>
    </location>
</feature>
<feature type="compositionally biased region" description="Basic and acidic residues" evidence="1">
    <location>
        <begin position="550"/>
        <end position="579"/>
    </location>
</feature>